<dbReference type="NCBIfam" id="NF003589">
    <property type="entry name" value="PRK05254.1-2"/>
    <property type="match status" value="1"/>
</dbReference>
<dbReference type="SUPFAM" id="SSF52141">
    <property type="entry name" value="Uracil-DNA glycosylase-like"/>
    <property type="match status" value="1"/>
</dbReference>
<dbReference type="CDD" id="cd10027">
    <property type="entry name" value="UDG-F1-like"/>
    <property type="match status" value="1"/>
</dbReference>
<evidence type="ECO:0000256" key="10">
    <source>
        <dbReference type="PROSITE-ProRule" id="PRU10072"/>
    </source>
</evidence>
<dbReference type="InterPro" id="IPR005122">
    <property type="entry name" value="Uracil-DNA_glycosylase-like"/>
</dbReference>
<evidence type="ECO:0000313" key="14">
    <source>
        <dbReference type="Proteomes" id="UP001234343"/>
    </source>
</evidence>
<gene>
    <name evidence="9 13" type="primary">ung</name>
    <name evidence="13" type="ORF">QTP81_02575</name>
</gene>
<dbReference type="InterPro" id="IPR036895">
    <property type="entry name" value="Uracil-DNA_glycosylase-like_sf"/>
</dbReference>
<evidence type="ECO:0000256" key="8">
    <source>
        <dbReference type="ARBA" id="ARBA00023204"/>
    </source>
</evidence>
<comment type="similarity">
    <text evidence="3 9 11">Belongs to the uracil-DNA glycosylase (UDG) superfamily. UNG family.</text>
</comment>
<dbReference type="PANTHER" id="PTHR11264">
    <property type="entry name" value="URACIL-DNA GLYCOSYLASE"/>
    <property type="match status" value="1"/>
</dbReference>
<sequence length="219" mass="24277">MTTWTDVLGSEKQQPYFVELMNEVARRRAAGVTIYPPKDAVFNAFATTPFEDIKVVIIGQDPYHGPLQAHGLSFSVPDGVKPPPSLANIYKELDRDYSDFTIPKHGNLTAWAEQGVLLLNTVLTVEAGNAHSHAKLGWEQFTDAVIATINQHKEQVVFMLWGGHAQKKARQVDAARHCVLTAPHPSPLSAHRGFIGCGHFSKANNYLLETNRSPINWQV</sequence>
<dbReference type="EMBL" id="JAUCBP010000002">
    <property type="protein sequence ID" value="MDM7859489.1"/>
    <property type="molecule type" value="Genomic_DNA"/>
</dbReference>
<dbReference type="GO" id="GO:0004844">
    <property type="term" value="F:uracil DNA N-glycosylase activity"/>
    <property type="evidence" value="ECO:0007669"/>
    <property type="project" value="UniProtKB-EC"/>
</dbReference>
<feature type="active site" description="Proton acceptor" evidence="9 10">
    <location>
        <position position="61"/>
    </location>
</feature>
<comment type="subcellular location">
    <subcellularLocation>
        <location evidence="9">Cytoplasm</location>
    </subcellularLocation>
</comment>
<dbReference type="EC" id="3.2.2.27" evidence="4 9"/>
<comment type="function">
    <text evidence="2 9 11">Excises uracil residues from the DNA which can arise as a result of misincorporation of dUMP residues by DNA polymerase or due to deamination of cytosine.</text>
</comment>
<dbReference type="NCBIfam" id="NF003588">
    <property type="entry name" value="PRK05254.1-1"/>
    <property type="match status" value="1"/>
</dbReference>
<dbReference type="NCBIfam" id="TIGR00628">
    <property type="entry name" value="ung"/>
    <property type="match status" value="1"/>
</dbReference>
<evidence type="ECO:0000256" key="5">
    <source>
        <dbReference type="ARBA" id="ARBA00018429"/>
    </source>
</evidence>
<dbReference type="Proteomes" id="UP001234343">
    <property type="component" value="Unassembled WGS sequence"/>
</dbReference>
<keyword evidence="13" id="KW-0326">Glycosidase</keyword>
<keyword evidence="7 9" id="KW-0378">Hydrolase</keyword>
<keyword evidence="8 9" id="KW-0234">DNA repair</keyword>
<protein>
    <recommendedName>
        <fullName evidence="5 9">Uracil-DNA glycosylase</fullName>
        <shortName evidence="9">UDG</shortName>
        <ecNumber evidence="4 9">3.2.2.27</ecNumber>
    </recommendedName>
</protein>
<dbReference type="SMART" id="SM00986">
    <property type="entry name" value="UDG"/>
    <property type="match status" value="1"/>
</dbReference>
<dbReference type="PROSITE" id="PS00130">
    <property type="entry name" value="U_DNA_GLYCOSYLASE"/>
    <property type="match status" value="1"/>
</dbReference>
<keyword evidence="14" id="KW-1185">Reference proteome</keyword>
<organism evidence="13 14">
    <name type="scientific">Alteromonas arenosi</name>
    <dbReference type="NCBI Taxonomy" id="3055817"/>
    <lineage>
        <taxon>Bacteria</taxon>
        <taxon>Pseudomonadati</taxon>
        <taxon>Pseudomonadota</taxon>
        <taxon>Gammaproteobacteria</taxon>
        <taxon>Alteromonadales</taxon>
        <taxon>Alteromonadaceae</taxon>
        <taxon>Alteromonas/Salinimonas group</taxon>
        <taxon>Alteromonas</taxon>
    </lineage>
</organism>
<dbReference type="NCBIfam" id="NF003592">
    <property type="entry name" value="PRK05254.1-5"/>
    <property type="match status" value="1"/>
</dbReference>
<evidence type="ECO:0000256" key="1">
    <source>
        <dbReference type="ARBA" id="ARBA00001400"/>
    </source>
</evidence>
<feature type="domain" description="Uracil-DNA glycosylase-like" evidence="12">
    <location>
        <begin position="46"/>
        <end position="207"/>
    </location>
</feature>
<dbReference type="Pfam" id="PF03167">
    <property type="entry name" value="UDG"/>
    <property type="match status" value="1"/>
</dbReference>
<reference evidence="13 14" key="1">
    <citation type="submission" date="2023-06" db="EMBL/GenBank/DDBJ databases">
        <title>Alteromonas sp. ASW11-36 isolated from intertidal sand.</title>
        <authorList>
            <person name="Li Y."/>
        </authorList>
    </citation>
    <scope>NUCLEOTIDE SEQUENCE [LARGE SCALE GENOMIC DNA]</scope>
    <source>
        <strain evidence="13 14">ASW11-36</strain>
    </source>
</reference>
<evidence type="ECO:0000313" key="13">
    <source>
        <dbReference type="EMBL" id="MDM7859489.1"/>
    </source>
</evidence>
<evidence type="ECO:0000259" key="12">
    <source>
        <dbReference type="SMART" id="SM00986"/>
    </source>
</evidence>
<accession>A0ABT7SU07</accession>
<evidence type="ECO:0000256" key="4">
    <source>
        <dbReference type="ARBA" id="ARBA00012030"/>
    </source>
</evidence>
<dbReference type="InterPro" id="IPR018085">
    <property type="entry name" value="Ura-DNA_Glyclase_AS"/>
</dbReference>
<dbReference type="PANTHER" id="PTHR11264:SF0">
    <property type="entry name" value="URACIL-DNA GLYCOSYLASE"/>
    <property type="match status" value="1"/>
</dbReference>
<comment type="catalytic activity">
    <reaction evidence="1 9 11">
        <text>Hydrolyzes single-stranded DNA or mismatched double-stranded DNA and polynucleotides, releasing free uracil.</text>
        <dbReference type="EC" id="3.2.2.27"/>
    </reaction>
</comment>
<dbReference type="HAMAP" id="MF_00148">
    <property type="entry name" value="UDG"/>
    <property type="match status" value="1"/>
</dbReference>
<dbReference type="RefSeq" id="WP_289363506.1">
    <property type="nucleotide sequence ID" value="NZ_JAUCBP010000002.1"/>
</dbReference>
<evidence type="ECO:0000256" key="2">
    <source>
        <dbReference type="ARBA" id="ARBA00002631"/>
    </source>
</evidence>
<dbReference type="SMART" id="SM00987">
    <property type="entry name" value="UreE_C"/>
    <property type="match status" value="1"/>
</dbReference>
<evidence type="ECO:0000256" key="7">
    <source>
        <dbReference type="ARBA" id="ARBA00022801"/>
    </source>
</evidence>
<dbReference type="NCBIfam" id="NF003591">
    <property type="entry name" value="PRK05254.1-4"/>
    <property type="match status" value="1"/>
</dbReference>
<evidence type="ECO:0000256" key="11">
    <source>
        <dbReference type="RuleBase" id="RU003780"/>
    </source>
</evidence>
<proteinExistence type="inferred from homology"/>
<comment type="caution">
    <text evidence="13">The sequence shown here is derived from an EMBL/GenBank/DDBJ whole genome shotgun (WGS) entry which is preliminary data.</text>
</comment>
<keyword evidence="6 9" id="KW-0227">DNA damage</keyword>
<evidence type="ECO:0000256" key="3">
    <source>
        <dbReference type="ARBA" id="ARBA00008184"/>
    </source>
</evidence>
<dbReference type="Gene3D" id="3.40.470.10">
    <property type="entry name" value="Uracil-DNA glycosylase-like domain"/>
    <property type="match status" value="1"/>
</dbReference>
<name>A0ABT7SU07_9ALTE</name>
<evidence type="ECO:0000256" key="9">
    <source>
        <dbReference type="HAMAP-Rule" id="MF_00148"/>
    </source>
</evidence>
<dbReference type="InterPro" id="IPR002043">
    <property type="entry name" value="UDG_fam1"/>
</dbReference>
<evidence type="ECO:0000256" key="6">
    <source>
        <dbReference type="ARBA" id="ARBA00022763"/>
    </source>
</evidence>
<keyword evidence="9" id="KW-0963">Cytoplasm</keyword>